<gene>
    <name evidence="1" type="ORF">OUZ56_008758</name>
</gene>
<name>A0ABR0ADY2_9CRUS</name>
<dbReference type="EMBL" id="JAOYFB010000037">
    <property type="protein sequence ID" value="KAK4023341.1"/>
    <property type="molecule type" value="Genomic_DNA"/>
</dbReference>
<comment type="caution">
    <text evidence="1">The sequence shown here is derived from an EMBL/GenBank/DDBJ whole genome shotgun (WGS) entry which is preliminary data.</text>
</comment>
<keyword evidence="2" id="KW-1185">Reference proteome</keyword>
<evidence type="ECO:0008006" key="3">
    <source>
        <dbReference type="Google" id="ProtNLM"/>
    </source>
</evidence>
<accession>A0ABR0ADY2</accession>
<organism evidence="1 2">
    <name type="scientific">Daphnia magna</name>
    <dbReference type="NCBI Taxonomy" id="35525"/>
    <lineage>
        <taxon>Eukaryota</taxon>
        <taxon>Metazoa</taxon>
        <taxon>Ecdysozoa</taxon>
        <taxon>Arthropoda</taxon>
        <taxon>Crustacea</taxon>
        <taxon>Branchiopoda</taxon>
        <taxon>Diplostraca</taxon>
        <taxon>Cladocera</taxon>
        <taxon>Anomopoda</taxon>
        <taxon>Daphniidae</taxon>
        <taxon>Daphnia</taxon>
    </lineage>
</organism>
<proteinExistence type="predicted"/>
<dbReference type="Proteomes" id="UP001234178">
    <property type="component" value="Unassembled WGS sequence"/>
</dbReference>
<dbReference type="SUPFAM" id="SSF48452">
    <property type="entry name" value="TPR-like"/>
    <property type="match status" value="1"/>
</dbReference>
<dbReference type="Gene3D" id="1.25.40.10">
    <property type="entry name" value="Tetratricopeptide repeat domain"/>
    <property type="match status" value="1"/>
</dbReference>
<evidence type="ECO:0000313" key="1">
    <source>
        <dbReference type="EMBL" id="KAK4023341.1"/>
    </source>
</evidence>
<sequence>MALRFLNLAGAEELARTQACSIVMAYAATQFKVLGELDFQIEALKIAEESLGSPVFQPSFHSEFYGFLLAQLKLFNLPQIPILRYHLARVFLQNQRYKEATVEYEKLSKTPFQENWIPFSTAFELRSPSTIIVLHEHILALLLANDCQKALDVIESSLEEDFLIFFLHAEICVQLKQNKKAIKLLSRSIAKLNQLNSTTFPVNGSKEMITSKLRFKMSELLEETGSMKDAHHQLKLSFQNGMVMDNKMQKSYQKLMSKLGMAKEISISSDPQLEMLVLKILEFTEDLTIHYLMGALKGVNFL</sequence>
<protein>
    <recommendedName>
        <fullName evidence="3">Tetratricopeptide repeat protein</fullName>
    </recommendedName>
</protein>
<reference evidence="1 2" key="1">
    <citation type="journal article" date="2023" name="Nucleic Acids Res.">
        <title>The hologenome of Daphnia magna reveals possible DNA methylation and microbiome-mediated evolution of the host genome.</title>
        <authorList>
            <person name="Chaturvedi A."/>
            <person name="Li X."/>
            <person name="Dhandapani V."/>
            <person name="Marshall H."/>
            <person name="Kissane S."/>
            <person name="Cuenca-Cambronero M."/>
            <person name="Asole G."/>
            <person name="Calvet F."/>
            <person name="Ruiz-Romero M."/>
            <person name="Marangio P."/>
            <person name="Guigo R."/>
            <person name="Rago D."/>
            <person name="Mirbahai L."/>
            <person name="Eastwood N."/>
            <person name="Colbourne J.K."/>
            <person name="Zhou J."/>
            <person name="Mallon E."/>
            <person name="Orsini L."/>
        </authorList>
    </citation>
    <scope>NUCLEOTIDE SEQUENCE [LARGE SCALE GENOMIC DNA]</scope>
    <source>
        <strain evidence="1">LRV0_1</strain>
    </source>
</reference>
<dbReference type="InterPro" id="IPR011990">
    <property type="entry name" value="TPR-like_helical_dom_sf"/>
</dbReference>
<evidence type="ECO:0000313" key="2">
    <source>
        <dbReference type="Proteomes" id="UP001234178"/>
    </source>
</evidence>